<dbReference type="AlphaFoldDB" id="A0A8K1CA98"/>
<feature type="binding site" evidence="1">
    <location>
        <position position="113"/>
    </location>
    <ligand>
        <name>ATP</name>
        <dbReference type="ChEBI" id="CHEBI:30616"/>
    </ligand>
</feature>
<dbReference type="Pfam" id="PF07714">
    <property type="entry name" value="PK_Tyr_Ser-Thr"/>
    <property type="match status" value="1"/>
</dbReference>
<protein>
    <recommendedName>
        <fullName evidence="2">Protein kinase domain-containing protein</fullName>
    </recommendedName>
</protein>
<keyword evidence="4" id="KW-1185">Reference proteome</keyword>
<dbReference type="Proteomes" id="UP000794436">
    <property type="component" value="Unassembled WGS sequence"/>
</dbReference>
<sequence>MKRSEEVPPRQSIIARACACMREAFTGVFAQREPQSPGFERVVDTEEVTTTRAYQGVRVDGLVDNESDWNLLESVFAGLRIPTKAVVVLRKLGYGSFGDVFLGHYNDREVIIKCAKAGYRQNAKDIDLFCQDIRLMATLEHLKITAFLGVSWDSPLSINVLAEYLSGGTLYTLLYKSQQTLLWSTEKLSIATDVIEALTYLHSKQPVVTHRNLSSRSVLLSNDGAAKLDVFKVQQRDPEPRLAAGMSSSVLWMAPEALIGEPWTEKADVYSFGVLLSELDTRQVPFSSLRDDSGMRQSLMRTIVMIVKRHLKAELSPDCPPELKELAELCMAYDPTDRPTAVQVATTLRTRAAPSLQTT</sequence>
<accession>A0A8K1CA98</accession>
<evidence type="ECO:0000259" key="2">
    <source>
        <dbReference type="PROSITE" id="PS50011"/>
    </source>
</evidence>
<dbReference type="PANTHER" id="PTHR44329:SF214">
    <property type="entry name" value="PROTEIN KINASE DOMAIN-CONTAINING PROTEIN"/>
    <property type="match status" value="1"/>
</dbReference>
<proteinExistence type="predicted"/>
<dbReference type="InterPro" id="IPR011009">
    <property type="entry name" value="Kinase-like_dom_sf"/>
</dbReference>
<dbReference type="InterPro" id="IPR001245">
    <property type="entry name" value="Ser-Thr/Tyr_kinase_cat_dom"/>
</dbReference>
<keyword evidence="1" id="KW-0547">Nucleotide-binding</keyword>
<gene>
    <name evidence="3" type="ORF">Poli38472_004367</name>
</gene>
<dbReference type="PROSITE" id="PS50011">
    <property type="entry name" value="PROTEIN_KINASE_DOM"/>
    <property type="match status" value="1"/>
</dbReference>
<dbReference type="PANTHER" id="PTHR44329">
    <property type="entry name" value="SERINE/THREONINE-PROTEIN KINASE TNNI3K-RELATED"/>
    <property type="match status" value="1"/>
</dbReference>
<dbReference type="GO" id="GO:0004674">
    <property type="term" value="F:protein serine/threonine kinase activity"/>
    <property type="evidence" value="ECO:0007669"/>
    <property type="project" value="TreeGrafter"/>
</dbReference>
<evidence type="ECO:0000313" key="3">
    <source>
        <dbReference type="EMBL" id="TMW59298.1"/>
    </source>
</evidence>
<dbReference type="InterPro" id="IPR051681">
    <property type="entry name" value="Ser/Thr_Kinases-Pseudokinases"/>
</dbReference>
<feature type="domain" description="Protein kinase" evidence="2">
    <location>
        <begin position="86"/>
        <end position="356"/>
    </location>
</feature>
<dbReference type="EMBL" id="SPLM01000109">
    <property type="protein sequence ID" value="TMW59298.1"/>
    <property type="molecule type" value="Genomic_DNA"/>
</dbReference>
<organism evidence="3 4">
    <name type="scientific">Pythium oligandrum</name>
    <name type="common">Mycoparasitic fungus</name>
    <dbReference type="NCBI Taxonomy" id="41045"/>
    <lineage>
        <taxon>Eukaryota</taxon>
        <taxon>Sar</taxon>
        <taxon>Stramenopiles</taxon>
        <taxon>Oomycota</taxon>
        <taxon>Peronosporomycetes</taxon>
        <taxon>Pythiales</taxon>
        <taxon>Pythiaceae</taxon>
        <taxon>Pythium</taxon>
    </lineage>
</organism>
<dbReference type="PROSITE" id="PS00107">
    <property type="entry name" value="PROTEIN_KINASE_ATP"/>
    <property type="match status" value="1"/>
</dbReference>
<dbReference type="OrthoDB" id="28230at2759"/>
<dbReference type="GO" id="GO:0005524">
    <property type="term" value="F:ATP binding"/>
    <property type="evidence" value="ECO:0007669"/>
    <property type="project" value="UniProtKB-UniRule"/>
</dbReference>
<dbReference type="Gene3D" id="1.10.510.10">
    <property type="entry name" value="Transferase(Phosphotransferase) domain 1"/>
    <property type="match status" value="1"/>
</dbReference>
<dbReference type="InterPro" id="IPR000719">
    <property type="entry name" value="Prot_kinase_dom"/>
</dbReference>
<evidence type="ECO:0000256" key="1">
    <source>
        <dbReference type="PROSITE-ProRule" id="PRU10141"/>
    </source>
</evidence>
<keyword evidence="1" id="KW-0067">ATP-binding</keyword>
<name>A0A8K1CA98_PYTOL</name>
<comment type="caution">
    <text evidence="3">The sequence shown here is derived from an EMBL/GenBank/DDBJ whole genome shotgun (WGS) entry which is preliminary data.</text>
</comment>
<reference evidence="3" key="1">
    <citation type="submission" date="2019-03" db="EMBL/GenBank/DDBJ databases">
        <title>Long read genome sequence of the mycoparasitic Pythium oligandrum ATCC 38472 isolated from sugarbeet rhizosphere.</title>
        <authorList>
            <person name="Gaulin E."/>
        </authorList>
    </citation>
    <scope>NUCLEOTIDE SEQUENCE</scope>
    <source>
        <strain evidence="3">ATCC 38472_TT</strain>
    </source>
</reference>
<dbReference type="SUPFAM" id="SSF56112">
    <property type="entry name" value="Protein kinase-like (PK-like)"/>
    <property type="match status" value="1"/>
</dbReference>
<dbReference type="Gene3D" id="3.30.200.20">
    <property type="entry name" value="Phosphorylase Kinase, domain 1"/>
    <property type="match status" value="1"/>
</dbReference>
<evidence type="ECO:0000313" key="4">
    <source>
        <dbReference type="Proteomes" id="UP000794436"/>
    </source>
</evidence>
<dbReference type="InterPro" id="IPR017441">
    <property type="entry name" value="Protein_kinase_ATP_BS"/>
</dbReference>